<dbReference type="InterPro" id="IPR017441">
    <property type="entry name" value="Protein_kinase_ATP_BS"/>
</dbReference>
<evidence type="ECO:0000256" key="11">
    <source>
        <dbReference type="ARBA" id="ARBA00022741"/>
    </source>
</evidence>
<dbReference type="PROSITE" id="PS01187">
    <property type="entry name" value="EGF_CA"/>
    <property type="match status" value="1"/>
</dbReference>
<dbReference type="AlphaFoldDB" id="M7YX48"/>
<protein>
    <submittedName>
        <fullName evidence="21">Wall-associated receptor kinase 5</fullName>
    </submittedName>
</protein>
<dbReference type="GO" id="GO:0005509">
    <property type="term" value="F:calcium ion binding"/>
    <property type="evidence" value="ECO:0007669"/>
    <property type="project" value="InterPro"/>
</dbReference>
<dbReference type="InterPro" id="IPR001881">
    <property type="entry name" value="EGF-like_Ca-bd_dom"/>
</dbReference>
<evidence type="ECO:0000256" key="20">
    <source>
        <dbReference type="SAM" id="SignalP"/>
    </source>
</evidence>
<evidence type="ECO:0000313" key="21">
    <source>
        <dbReference type="EMBL" id="EMS52212.1"/>
    </source>
</evidence>
<evidence type="ECO:0000256" key="6">
    <source>
        <dbReference type="ARBA" id="ARBA00022536"/>
    </source>
</evidence>
<dbReference type="OMA" id="TCFSCPR"/>
<evidence type="ECO:0000256" key="10">
    <source>
        <dbReference type="ARBA" id="ARBA00022729"/>
    </source>
</evidence>
<evidence type="ECO:0000256" key="14">
    <source>
        <dbReference type="ARBA" id="ARBA00022946"/>
    </source>
</evidence>
<dbReference type="GO" id="GO:0030247">
    <property type="term" value="F:polysaccharide binding"/>
    <property type="evidence" value="ECO:0007669"/>
    <property type="project" value="InterPro"/>
</dbReference>
<dbReference type="Gene3D" id="3.30.200.20">
    <property type="entry name" value="Phosphorylase Kinase, domain 1"/>
    <property type="match status" value="1"/>
</dbReference>
<dbReference type="InterPro" id="IPR000742">
    <property type="entry name" value="EGF"/>
</dbReference>
<keyword evidence="21" id="KW-0675">Receptor</keyword>
<gene>
    <name evidence="21" type="ORF">TRIUR3_04304</name>
</gene>
<keyword evidence="9 19" id="KW-0812">Transmembrane</keyword>
<keyword evidence="17" id="KW-1015">Disulfide bond</keyword>
<evidence type="ECO:0000256" key="4">
    <source>
        <dbReference type="ARBA" id="ARBA00022527"/>
    </source>
</evidence>
<evidence type="ECO:0000256" key="9">
    <source>
        <dbReference type="ARBA" id="ARBA00022692"/>
    </source>
</evidence>
<dbReference type="PROSITE" id="PS00107">
    <property type="entry name" value="PROTEIN_KINASE_ATP"/>
    <property type="match status" value="1"/>
</dbReference>
<dbReference type="SMART" id="SM00181">
    <property type="entry name" value="EGF"/>
    <property type="match status" value="3"/>
</dbReference>
<proteinExistence type="inferred from homology"/>
<dbReference type="InterPro" id="IPR018097">
    <property type="entry name" value="EGF_Ca-bd_CS"/>
</dbReference>
<dbReference type="InterPro" id="IPR009030">
    <property type="entry name" value="Growth_fac_rcpt_cys_sf"/>
</dbReference>
<dbReference type="Gene3D" id="1.10.510.10">
    <property type="entry name" value="Transferase(Phosphotransferase) domain 1"/>
    <property type="match status" value="1"/>
</dbReference>
<dbReference type="SUPFAM" id="SSF57184">
    <property type="entry name" value="Growth factor receptor domain"/>
    <property type="match status" value="1"/>
</dbReference>
<dbReference type="GO" id="GO:0009706">
    <property type="term" value="C:chloroplast inner membrane"/>
    <property type="evidence" value="ECO:0007669"/>
    <property type="project" value="TreeGrafter"/>
</dbReference>
<dbReference type="InterPro" id="IPR021825">
    <property type="entry name" value="RETICULATA-related"/>
</dbReference>
<keyword evidence="11" id="KW-0547">Nucleotide-binding</keyword>
<keyword evidence="6" id="KW-0245">EGF-like domain</keyword>
<feature type="region of interest" description="Disordered" evidence="18">
    <location>
        <begin position="1199"/>
        <end position="1228"/>
    </location>
</feature>
<keyword evidence="16 19" id="KW-0472">Membrane</keyword>
<keyword evidence="15 19" id="KW-1133">Transmembrane helix</keyword>
<keyword evidence="5" id="KW-0150">Chloroplast</keyword>
<dbReference type="GO" id="GO:0004674">
    <property type="term" value="F:protein serine/threonine kinase activity"/>
    <property type="evidence" value="ECO:0007669"/>
    <property type="project" value="UniProtKB-KW"/>
</dbReference>
<dbReference type="EMBL" id="KD210633">
    <property type="protein sequence ID" value="EMS52212.1"/>
    <property type="molecule type" value="Genomic_DNA"/>
</dbReference>
<evidence type="ECO:0000256" key="8">
    <source>
        <dbReference type="ARBA" id="ARBA00022679"/>
    </source>
</evidence>
<organism evidence="21">
    <name type="scientific">Triticum urartu</name>
    <name type="common">Red wild einkorn</name>
    <name type="synonym">Crithodium urartu</name>
    <dbReference type="NCBI Taxonomy" id="4572"/>
    <lineage>
        <taxon>Eukaryota</taxon>
        <taxon>Viridiplantae</taxon>
        <taxon>Streptophyta</taxon>
        <taxon>Embryophyta</taxon>
        <taxon>Tracheophyta</taxon>
        <taxon>Spermatophyta</taxon>
        <taxon>Magnoliopsida</taxon>
        <taxon>Liliopsida</taxon>
        <taxon>Poales</taxon>
        <taxon>Poaceae</taxon>
        <taxon>BOP clade</taxon>
        <taxon>Pooideae</taxon>
        <taxon>Triticodae</taxon>
        <taxon>Triticeae</taxon>
        <taxon>Triticinae</taxon>
        <taxon>Triticum</taxon>
    </lineage>
</organism>
<dbReference type="InterPro" id="IPR011009">
    <property type="entry name" value="Kinase-like_dom_sf"/>
</dbReference>
<evidence type="ECO:0000256" key="5">
    <source>
        <dbReference type="ARBA" id="ARBA00022528"/>
    </source>
</evidence>
<sequence length="1228" mass="133411">MASASVSLSSLASSAAAAAAISSSPGCPPSKPFHDPKPLHLSPLSCSGPHAPHAATGDGSGAGNRGDDSGGNGGKDGGGNDGDGGDDDYEEAEFGPLLGFSEVARLAAARGVKLPADMIEAARDAGIREVILLRYFDLQAAPWPLAAMIRAFSVLRNRMLADPSFLFKVGIEVVIDSCCATLAEVQKRGEDFWAEFELYAADILIGIVVDIALVGMLAPYVRLGKASSSTGLLGRFNRMAGALPSSVFEAERPGCRFTVQQRIGTYFYKGVLYGSVGFVCGIIGQGICNMIMNAKRSVKKTEEDIPVPPLIKSAALWGVFLAVSSNTRYQIINGLERVVEASPVAKGAPPVALAFTVGVRFANNIYGGMQFIDWARWSGVHCGLIDFSYPFGVGPGCSLPGFNLTCDANTYSKRLLLGSPSVTVDYTILATGFISSLAVNIVRTVRMRTVSASASWDGPGRPFAISGASNMSLFVLGCGVTATMLDRGAAVGSCSVACAGEEVMRRLPNGLCVGVGCCRIDVGVHLRAFTLNLSRNGGDGVSRDKLTFFVTGRDRYTFQPSDLERDIHPDMVPPALLDWAIPGQPDCRRAMDDRVTYACVSNHSECRDSPIGGYVCLCSRGFSGNPHAVDGCVPDQVYGSTQPKANCPTMCGNVSVPFPFGTELGCFARIHLYLTCNPGPSPAILQMTKHSLVTDISIDEGVLRIQKRSDPGDFLGDRDTTLYSFSGESGMVKWAVDDGTCREAMLNNKEYRCLSAHSHCMDVTDDRTSKHVGYRCKCSSGFQGNPYLQDINECLHPDKYTCNGICQNSLGSFTCFSCPRGTDFDIIARKCKASNVILGVSIGLSTGAGILFLAVITIIIIHRWKKGVQKQLRKRYFRKNKGILLEQLVSSDSSASDTTKIFSLEELEKATNNFDHSRVVGRGGHGTVYKGILTDQRIIAIKRAKLVVSTEIDQFINEVAILSQINHRNVVKLHGSCLESEVPLLVYEFVSNGTLYDLLNGKQDGRLLPMPLEERLRIATEIAGALTHQVHERAPERQPYAKVLDFGASRSIPIDQTHLVTAVQGTFGYLDPEYYHTGRLTEKSDVYSFRVILVELLMRKKPLIENESGEKQNLSNYFLWAMGDRPLEEIVDKQVLREEDMEATKQVAFLARECLNLRGQKRPSMKDVEMRLQFLRERKVAPRKDEVVRSHRDVGGGDWRGGVVPVAGHDGTRQYSPEQEYASSLRIP</sequence>
<reference evidence="21" key="1">
    <citation type="journal article" date="2013" name="Nature">
        <title>Draft genome of the wheat A-genome progenitor Triticum urartu.</title>
        <authorList>
            <person name="Ling H.Q."/>
            <person name="Zhao S."/>
            <person name="Liu D."/>
            <person name="Wang J."/>
            <person name="Sun H."/>
            <person name="Zhang C."/>
            <person name="Fan H."/>
            <person name="Li D."/>
            <person name="Dong L."/>
            <person name="Tao Y."/>
            <person name="Gao C."/>
            <person name="Wu H."/>
            <person name="Li Y."/>
            <person name="Cui Y."/>
            <person name="Guo X."/>
            <person name="Zheng S."/>
            <person name="Wang B."/>
            <person name="Yu K."/>
            <person name="Liang Q."/>
            <person name="Yang W."/>
            <person name="Lou X."/>
            <person name="Chen J."/>
            <person name="Feng M."/>
            <person name="Jian J."/>
            <person name="Zhang X."/>
            <person name="Luo G."/>
            <person name="Jiang Y."/>
            <person name="Liu J."/>
            <person name="Wang Z."/>
            <person name="Sha Y."/>
            <person name="Zhang B."/>
            <person name="Wu H."/>
            <person name="Tang D."/>
            <person name="Shen Q."/>
            <person name="Xue P."/>
            <person name="Zou S."/>
            <person name="Wang X."/>
            <person name="Liu X."/>
            <person name="Wang F."/>
            <person name="Yang Y."/>
            <person name="An X."/>
            <person name="Dong Z."/>
            <person name="Zhang K."/>
            <person name="Zhang X."/>
            <person name="Luo M.C."/>
            <person name="Dvorak J."/>
            <person name="Tong Y."/>
            <person name="Wang J."/>
            <person name="Yang H."/>
            <person name="Li Z."/>
            <person name="Wang D."/>
            <person name="Zhang A."/>
            <person name="Wang J."/>
        </authorList>
    </citation>
    <scope>NUCLEOTIDE SEQUENCE</scope>
</reference>
<feature type="region of interest" description="Disordered" evidence="18">
    <location>
        <begin position="18"/>
        <end position="88"/>
    </location>
</feature>
<keyword evidence="4" id="KW-0723">Serine/threonine-protein kinase</keyword>
<evidence type="ECO:0000256" key="19">
    <source>
        <dbReference type="SAM" id="Phobius"/>
    </source>
</evidence>
<feature type="chain" id="PRO_5010836941" evidence="20">
    <location>
        <begin position="18"/>
        <end position="1228"/>
    </location>
</feature>
<dbReference type="GO" id="GO:0099402">
    <property type="term" value="P:plant organ development"/>
    <property type="evidence" value="ECO:0007669"/>
    <property type="project" value="TreeGrafter"/>
</dbReference>
<dbReference type="SMART" id="SM00179">
    <property type="entry name" value="EGF_CA"/>
    <property type="match status" value="2"/>
</dbReference>
<evidence type="ECO:0000256" key="12">
    <source>
        <dbReference type="ARBA" id="ARBA00022777"/>
    </source>
</evidence>
<keyword evidence="7" id="KW-0934">Plastid</keyword>
<keyword evidence="8" id="KW-0808">Transferase</keyword>
<evidence type="ECO:0000256" key="15">
    <source>
        <dbReference type="ARBA" id="ARBA00022989"/>
    </source>
</evidence>
<feature type="transmembrane region" description="Helical" evidence="19">
    <location>
        <begin position="198"/>
        <end position="221"/>
    </location>
</feature>
<evidence type="ECO:0000256" key="18">
    <source>
        <dbReference type="SAM" id="MobiDB-lite"/>
    </source>
</evidence>
<dbReference type="InterPro" id="IPR001245">
    <property type="entry name" value="Ser-Thr/Tyr_kinase_cat_dom"/>
</dbReference>
<feature type="compositionally biased region" description="Gly residues" evidence="18">
    <location>
        <begin position="58"/>
        <end position="82"/>
    </location>
</feature>
<dbReference type="GO" id="GO:0005524">
    <property type="term" value="F:ATP binding"/>
    <property type="evidence" value="ECO:0007669"/>
    <property type="project" value="UniProtKB-UniRule"/>
</dbReference>
<dbReference type="PROSITE" id="PS50011">
    <property type="entry name" value="PROTEIN_KINASE_DOM"/>
    <property type="match status" value="1"/>
</dbReference>
<evidence type="ECO:0000256" key="13">
    <source>
        <dbReference type="ARBA" id="ARBA00022840"/>
    </source>
</evidence>
<dbReference type="InterPro" id="IPR000719">
    <property type="entry name" value="Prot_kinase_dom"/>
</dbReference>
<evidence type="ECO:0000256" key="7">
    <source>
        <dbReference type="ARBA" id="ARBA00022640"/>
    </source>
</evidence>
<feature type="transmembrane region" description="Helical" evidence="19">
    <location>
        <begin position="266"/>
        <end position="287"/>
    </location>
</feature>
<dbReference type="SUPFAM" id="SSF56112">
    <property type="entry name" value="Protein kinase-like (PK-like)"/>
    <property type="match status" value="1"/>
</dbReference>
<evidence type="ECO:0000256" key="2">
    <source>
        <dbReference type="ARBA" id="ARBA00004508"/>
    </source>
</evidence>
<keyword evidence="10 20" id="KW-0732">Signal</keyword>
<keyword evidence="13" id="KW-0067">ATP-binding</keyword>
<dbReference type="FunFam" id="3.30.200.20:FF:000043">
    <property type="entry name" value="Wall-associated receptor kinase 2"/>
    <property type="match status" value="1"/>
</dbReference>
<keyword evidence="12 21" id="KW-0418">Kinase</keyword>
<feature type="transmembrane region" description="Helical" evidence="19">
    <location>
        <begin position="836"/>
        <end position="861"/>
    </location>
</feature>
<dbReference type="CDD" id="cd00054">
    <property type="entry name" value="EGF_CA"/>
    <property type="match status" value="1"/>
</dbReference>
<dbReference type="Pfam" id="PF11891">
    <property type="entry name" value="RETICULATA-like"/>
    <property type="match status" value="1"/>
</dbReference>
<comment type="subcellular location">
    <subcellularLocation>
        <location evidence="1">Membrane</location>
        <topology evidence="1">Single-pass type I membrane protein</topology>
    </subcellularLocation>
    <subcellularLocation>
        <location evidence="2">Plastid</location>
        <location evidence="2">Chloroplast membrane</location>
        <topology evidence="2">Multi-pass membrane protein</topology>
    </subcellularLocation>
</comment>
<dbReference type="Pfam" id="PF07714">
    <property type="entry name" value="PK_Tyr_Ser-Thr"/>
    <property type="match status" value="1"/>
</dbReference>
<feature type="signal peptide" evidence="20">
    <location>
        <begin position="1"/>
        <end position="17"/>
    </location>
</feature>
<dbReference type="Gene3D" id="2.10.25.10">
    <property type="entry name" value="Laminin"/>
    <property type="match status" value="1"/>
</dbReference>
<evidence type="ECO:0000256" key="3">
    <source>
        <dbReference type="ARBA" id="ARBA00010793"/>
    </source>
</evidence>
<keyword evidence="14" id="KW-0809">Transit peptide</keyword>
<evidence type="ECO:0000256" key="16">
    <source>
        <dbReference type="ARBA" id="ARBA00023136"/>
    </source>
</evidence>
<comment type="similarity">
    <text evidence="3">Belongs to the RETICULATA family.</text>
</comment>
<dbReference type="PANTHER" id="PTHR31038">
    <property type="entry name" value="EXPRESSED PROTEIN-RELATED"/>
    <property type="match status" value="1"/>
</dbReference>
<name>M7YX48_TRIUA</name>
<dbReference type="PANTHER" id="PTHR31038:SF10">
    <property type="entry name" value="OS04G0524400 PROTEIN"/>
    <property type="match status" value="1"/>
</dbReference>
<evidence type="ECO:0000256" key="1">
    <source>
        <dbReference type="ARBA" id="ARBA00004479"/>
    </source>
</evidence>
<dbReference type="eggNOG" id="ENOG502QRYR">
    <property type="taxonomic scope" value="Eukaryota"/>
</dbReference>
<accession>M7YX48</accession>
<evidence type="ECO:0000256" key="17">
    <source>
        <dbReference type="ARBA" id="ARBA00023157"/>
    </source>
</evidence>